<sequence length="98" mass="11455">MTGLQEYGLYVQTIKELQQYDLFVQTITELQELQDDSQGRKWKISVWRTYSNHGALRSWQEYPHEHPGWIQVSLLILCSCQTIPPGWLQVSLLVLCSC</sequence>
<dbReference type="EMBL" id="OB792702">
    <property type="protein sequence ID" value="CAD7423718.1"/>
    <property type="molecule type" value="Genomic_DNA"/>
</dbReference>
<evidence type="ECO:0000313" key="1">
    <source>
        <dbReference type="EMBL" id="CAD7423718.1"/>
    </source>
</evidence>
<protein>
    <submittedName>
        <fullName evidence="1">Uncharacterized protein</fullName>
    </submittedName>
</protein>
<dbReference type="AlphaFoldDB" id="A0A7R9HIJ9"/>
<gene>
    <name evidence="1" type="ORF">TMSB3V08_LOCUS694</name>
</gene>
<proteinExistence type="predicted"/>
<name>A0A7R9HIJ9_9NEOP</name>
<reference evidence="1" key="1">
    <citation type="submission" date="2020-11" db="EMBL/GenBank/DDBJ databases">
        <authorList>
            <person name="Tran Van P."/>
        </authorList>
    </citation>
    <scope>NUCLEOTIDE SEQUENCE</scope>
</reference>
<organism evidence="1">
    <name type="scientific">Timema monikensis</name>
    <dbReference type="NCBI Taxonomy" id="170555"/>
    <lineage>
        <taxon>Eukaryota</taxon>
        <taxon>Metazoa</taxon>
        <taxon>Ecdysozoa</taxon>
        <taxon>Arthropoda</taxon>
        <taxon>Hexapoda</taxon>
        <taxon>Insecta</taxon>
        <taxon>Pterygota</taxon>
        <taxon>Neoptera</taxon>
        <taxon>Polyneoptera</taxon>
        <taxon>Phasmatodea</taxon>
        <taxon>Timematodea</taxon>
        <taxon>Timematoidea</taxon>
        <taxon>Timematidae</taxon>
        <taxon>Timema</taxon>
    </lineage>
</organism>
<accession>A0A7R9HIJ9</accession>